<dbReference type="AlphaFoldDB" id="A0A2B7YL43"/>
<evidence type="ECO:0000313" key="1">
    <source>
        <dbReference type="EMBL" id="PGH21781.1"/>
    </source>
</evidence>
<name>A0A2B7YL43_FUSNP</name>
<evidence type="ECO:0000313" key="2">
    <source>
        <dbReference type="Proteomes" id="UP000222862"/>
    </source>
</evidence>
<dbReference type="RefSeq" id="WP_098701947.1">
    <property type="nucleotide sequence ID" value="NZ_NJGI01000001.1"/>
</dbReference>
<dbReference type="Proteomes" id="UP000222862">
    <property type="component" value="Unassembled WGS sequence"/>
</dbReference>
<reference evidence="1 2" key="1">
    <citation type="submission" date="2017-06" db="EMBL/GenBank/DDBJ databases">
        <title>Genome sequencing of Fusobacterium nucleatum subsp. polymorphum KCOM 1232 (=ChDC F37).</title>
        <authorList>
            <person name="Kook J.-K."/>
            <person name="Park S.-N."/>
            <person name="Lim Y.K."/>
            <person name="Roh H."/>
        </authorList>
    </citation>
    <scope>NUCLEOTIDE SEQUENCE [LARGE SCALE GENOMIC DNA]</scope>
    <source>
        <strain evidence="2">KCOM 1232 ( ChDC F37)</strain>
    </source>
</reference>
<organism evidence="1 2">
    <name type="scientific">Fusobacterium nucleatum subsp. polymorphum</name>
    <name type="common">Fusobacterium polymorphum</name>
    <dbReference type="NCBI Taxonomy" id="76857"/>
    <lineage>
        <taxon>Bacteria</taxon>
        <taxon>Fusobacteriati</taxon>
        <taxon>Fusobacteriota</taxon>
        <taxon>Fusobacteriia</taxon>
        <taxon>Fusobacteriales</taxon>
        <taxon>Fusobacteriaceae</taxon>
        <taxon>Fusobacterium</taxon>
    </lineage>
</organism>
<dbReference type="EMBL" id="NJGI01000001">
    <property type="protein sequence ID" value="PGH21781.1"/>
    <property type="molecule type" value="Genomic_DNA"/>
</dbReference>
<gene>
    <name evidence="1" type="ORF">RN96_00685</name>
</gene>
<sequence length="76" mass="8433">MSGTLDDLNVKLFEQLDNLSKEGIAPDELENEIKRSEAMIKIAGVIIANGELALRAAKFKDDMLNADNKLPKMLEM</sequence>
<evidence type="ECO:0008006" key="3">
    <source>
        <dbReference type="Google" id="ProtNLM"/>
    </source>
</evidence>
<comment type="caution">
    <text evidence="1">The sequence shown here is derived from an EMBL/GenBank/DDBJ whole genome shotgun (WGS) entry which is preliminary data.</text>
</comment>
<proteinExistence type="predicted"/>
<accession>A0A2B7YL43</accession>
<protein>
    <recommendedName>
        <fullName evidence="3">Phage protein</fullName>
    </recommendedName>
</protein>